<evidence type="ECO:0000313" key="7">
    <source>
        <dbReference type="Proteomes" id="UP000007635"/>
    </source>
</evidence>
<dbReference type="FunFam" id="3.30.70.330:FF:001081">
    <property type="entry name" value="RNA-binding protein Musashi homolog 1"/>
    <property type="match status" value="1"/>
</dbReference>
<dbReference type="GO" id="GO:0006417">
    <property type="term" value="P:regulation of translation"/>
    <property type="evidence" value="ECO:0007669"/>
    <property type="project" value="TreeGrafter"/>
</dbReference>
<reference evidence="6 7" key="1">
    <citation type="journal article" date="2021" name="G3 (Bethesda)">
        <title>Improved contiguity of the threespine stickleback genome using long-read sequencing.</title>
        <authorList>
            <person name="Nath S."/>
            <person name="Shaw D.E."/>
            <person name="White M.A."/>
        </authorList>
    </citation>
    <scope>NUCLEOTIDE SEQUENCE [LARGE SCALE GENOMIC DNA]</scope>
    <source>
        <strain evidence="6 7">Lake Benthic</strain>
    </source>
</reference>
<name>A0AAQ4QJZ7_GASAC</name>
<dbReference type="PANTHER" id="PTHR48032">
    <property type="entry name" value="RNA-BINDING PROTEIN MUSASHI HOMOLOG RBP6"/>
    <property type="match status" value="1"/>
</dbReference>
<evidence type="ECO:0000256" key="1">
    <source>
        <dbReference type="ARBA" id="ARBA00022737"/>
    </source>
</evidence>
<feature type="region of interest" description="Disordered" evidence="4">
    <location>
        <begin position="61"/>
        <end position="83"/>
    </location>
</feature>
<evidence type="ECO:0000259" key="5">
    <source>
        <dbReference type="PROSITE" id="PS50102"/>
    </source>
</evidence>
<dbReference type="GeneTree" id="ENSGT00940000156515"/>
<dbReference type="GO" id="GO:0007417">
    <property type="term" value="P:central nervous system development"/>
    <property type="evidence" value="ECO:0007669"/>
    <property type="project" value="TreeGrafter"/>
</dbReference>
<dbReference type="SMART" id="SM00360">
    <property type="entry name" value="RRM"/>
    <property type="match status" value="1"/>
</dbReference>
<dbReference type="AlphaFoldDB" id="A0AAQ4QJZ7"/>
<protein>
    <recommendedName>
        <fullName evidence="5">RRM domain-containing protein</fullName>
    </recommendedName>
</protein>
<keyword evidence="2 3" id="KW-0694">RNA-binding</keyword>
<reference evidence="6" key="2">
    <citation type="submission" date="2025-08" db="UniProtKB">
        <authorList>
            <consortium name="Ensembl"/>
        </authorList>
    </citation>
    <scope>IDENTIFICATION</scope>
</reference>
<dbReference type="Gene3D" id="3.30.70.330">
    <property type="match status" value="1"/>
</dbReference>
<dbReference type="Proteomes" id="UP000007635">
    <property type="component" value="Chromosome XVII"/>
</dbReference>
<feature type="compositionally biased region" description="Pro residues" evidence="4">
    <location>
        <begin position="13"/>
        <end position="31"/>
    </location>
</feature>
<sequence>MCVVYLCASSLTPPPYSPPPPLPPSLPPSLPARPLSACPPLSLEQHSSGASLPLLASQCGNTAAESGMETEGSQSSLSSDNSPHDPCKMFIGGLSWQTTQEGLKEYFCKFGEVKECMVMRDPVTKRSRGFGFVTYAEQAGVEKVLAQNRHELDSKTFVTLVDVAGHTRSTRRWRFPAGLSLSW</sequence>
<feature type="compositionally biased region" description="Polar residues" evidence="4">
    <location>
        <begin position="71"/>
        <end position="81"/>
    </location>
</feature>
<dbReference type="InterPro" id="IPR012677">
    <property type="entry name" value="Nucleotide-bd_a/b_plait_sf"/>
</dbReference>
<dbReference type="GO" id="GO:0003729">
    <property type="term" value="F:mRNA binding"/>
    <property type="evidence" value="ECO:0007669"/>
    <property type="project" value="TreeGrafter"/>
</dbReference>
<dbReference type="SUPFAM" id="SSF54928">
    <property type="entry name" value="RNA-binding domain, RBD"/>
    <property type="match status" value="1"/>
</dbReference>
<dbReference type="GO" id="GO:0005737">
    <property type="term" value="C:cytoplasm"/>
    <property type="evidence" value="ECO:0007669"/>
    <property type="project" value="TreeGrafter"/>
</dbReference>
<evidence type="ECO:0000256" key="2">
    <source>
        <dbReference type="ARBA" id="ARBA00022884"/>
    </source>
</evidence>
<evidence type="ECO:0000256" key="4">
    <source>
        <dbReference type="SAM" id="MobiDB-lite"/>
    </source>
</evidence>
<evidence type="ECO:0000256" key="3">
    <source>
        <dbReference type="PROSITE-ProRule" id="PRU00176"/>
    </source>
</evidence>
<feature type="region of interest" description="Disordered" evidence="4">
    <location>
        <begin position="13"/>
        <end position="33"/>
    </location>
</feature>
<organism evidence="6 7">
    <name type="scientific">Gasterosteus aculeatus aculeatus</name>
    <name type="common">three-spined stickleback</name>
    <dbReference type="NCBI Taxonomy" id="481459"/>
    <lineage>
        <taxon>Eukaryota</taxon>
        <taxon>Metazoa</taxon>
        <taxon>Chordata</taxon>
        <taxon>Craniata</taxon>
        <taxon>Vertebrata</taxon>
        <taxon>Euteleostomi</taxon>
        <taxon>Actinopterygii</taxon>
        <taxon>Neopterygii</taxon>
        <taxon>Teleostei</taxon>
        <taxon>Neoteleostei</taxon>
        <taxon>Acanthomorphata</taxon>
        <taxon>Eupercaria</taxon>
        <taxon>Perciformes</taxon>
        <taxon>Cottioidei</taxon>
        <taxon>Gasterosteales</taxon>
        <taxon>Gasterosteidae</taxon>
        <taxon>Gasterosteus</taxon>
    </lineage>
</organism>
<accession>A0AAQ4QJZ7</accession>
<evidence type="ECO:0000313" key="6">
    <source>
        <dbReference type="Ensembl" id="ENSGACP00000050633.1"/>
    </source>
</evidence>
<feature type="domain" description="RRM" evidence="5">
    <location>
        <begin position="87"/>
        <end position="166"/>
    </location>
</feature>
<keyword evidence="1" id="KW-0677">Repeat</keyword>
<dbReference type="InterPro" id="IPR000504">
    <property type="entry name" value="RRM_dom"/>
</dbReference>
<dbReference type="PANTHER" id="PTHR48032:SF3">
    <property type="entry name" value="RNA-BINDING PROTEIN MUSASHI HOMOLOG 1"/>
    <property type="match status" value="1"/>
</dbReference>
<dbReference type="Pfam" id="PF00076">
    <property type="entry name" value="RRM_1"/>
    <property type="match status" value="1"/>
</dbReference>
<dbReference type="PROSITE" id="PS50102">
    <property type="entry name" value="RRM"/>
    <property type="match status" value="1"/>
</dbReference>
<dbReference type="Ensembl" id="ENSGACT00000078618.1">
    <property type="protein sequence ID" value="ENSGACP00000050633.1"/>
    <property type="gene ID" value="ENSGACG00000025352.1"/>
</dbReference>
<proteinExistence type="predicted"/>
<reference evidence="6" key="3">
    <citation type="submission" date="2025-09" db="UniProtKB">
        <authorList>
            <consortium name="Ensembl"/>
        </authorList>
    </citation>
    <scope>IDENTIFICATION</scope>
</reference>
<keyword evidence="7" id="KW-1185">Reference proteome</keyword>
<dbReference type="InterPro" id="IPR035979">
    <property type="entry name" value="RBD_domain_sf"/>
</dbReference>